<evidence type="ECO:0000313" key="2">
    <source>
        <dbReference type="EMBL" id="KZN11463.1"/>
    </source>
</evidence>
<dbReference type="SMART" id="SM00256">
    <property type="entry name" value="FBOX"/>
    <property type="match status" value="1"/>
</dbReference>
<dbReference type="EMBL" id="CP093343">
    <property type="protein sequence ID" value="WOG85210.1"/>
    <property type="molecule type" value="Genomic_DNA"/>
</dbReference>
<dbReference type="SUPFAM" id="SSF81383">
    <property type="entry name" value="F-box domain"/>
    <property type="match status" value="1"/>
</dbReference>
<dbReference type="EMBL" id="LNRQ01000001">
    <property type="protein sequence ID" value="KZN11463.1"/>
    <property type="molecule type" value="Genomic_DNA"/>
</dbReference>
<reference evidence="2" key="1">
    <citation type="journal article" date="2016" name="Nat. Genet.">
        <title>A high-quality carrot genome assembly provides new insights into carotenoid accumulation and asterid genome evolution.</title>
        <authorList>
            <person name="Iorizzo M."/>
            <person name="Ellison S."/>
            <person name="Senalik D."/>
            <person name="Zeng P."/>
            <person name="Satapoomin P."/>
            <person name="Huang J."/>
            <person name="Bowman M."/>
            <person name="Iovene M."/>
            <person name="Sanseverino W."/>
            <person name="Cavagnaro P."/>
            <person name="Yildiz M."/>
            <person name="Macko-Podgorni A."/>
            <person name="Moranska E."/>
            <person name="Grzebelus E."/>
            <person name="Grzebelus D."/>
            <person name="Ashrafi H."/>
            <person name="Zheng Z."/>
            <person name="Cheng S."/>
            <person name="Spooner D."/>
            <person name="Van Deynze A."/>
            <person name="Simon P."/>
        </authorList>
    </citation>
    <scope>NUCLEOTIDE SEQUENCE [LARGE SCALE GENOMIC DNA]</scope>
    <source>
        <tissue evidence="2">Leaf</tissue>
    </source>
</reference>
<gene>
    <name evidence="2" type="ORF">DCAR_004119</name>
    <name evidence="3" type="ORF">DCAR_0104398</name>
</gene>
<dbReference type="PANTHER" id="PTHR31672">
    <property type="entry name" value="BNACNNG10540D PROTEIN"/>
    <property type="match status" value="1"/>
</dbReference>
<protein>
    <recommendedName>
        <fullName evidence="1">F-box domain-containing protein</fullName>
    </recommendedName>
</protein>
<keyword evidence="4" id="KW-1185">Reference proteome</keyword>
<dbReference type="Proteomes" id="UP000077755">
    <property type="component" value="Chromosome 1"/>
</dbReference>
<sequence length="408" mass="46943">MAVKTKRKKTTAAELPDEILRHEILTRLPIKSAVRFKSVCKLWLFLISQPQFVFQHLTYNSTENPNAHDLLIADKGTKLVILSRYKETKLLPFDNLSFLVGSINGLVCLYRGTNLSLWNPAIHQSKEFRLPPGHFGVPGTSLGLAFDWVGNDFKVVALCADLRSASVYCSGLDDWSQVFFEEDLFPKTDFEDCTPPFIVKGCPYWTRSRYVYETKALVPGQEYTDLVEVFLSVVKFDPRNYEFTLSPEYHWDKDDIGIEFCHQFVDLKDRVTLIVHDQRAECCIVQMFTMDGEEGCSVWTKKCIVMLDFETRGMYVSLSQGFKFDGELVYHDNGMFACIVSETEENKRIRGTTSTEYQVTCYRYAPTLFFILGMKSVHLRTQTRTPHCHRTPRRLISSLRASSLSCDH</sequence>
<proteinExistence type="predicted"/>
<dbReference type="InterPro" id="IPR036047">
    <property type="entry name" value="F-box-like_dom_sf"/>
</dbReference>
<feature type="domain" description="F-box" evidence="1">
    <location>
        <begin position="15"/>
        <end position="56"/>
    </location>
</feature>
<dbReference type="Pfam" id="PF00646">
    <property type="entry name" value="F-box"/>
    <property type="match status" value="1"/>
</dbReference>
<dbReference type="InterPro" id="IPR001810">
    <property type="entry name" value="F-box_dom"/>
</dbReference>
<name>A0A162B8W8_DAUCS</name>
<accession>A0A162B8W8</accession>
<dbReference type="Gene3D" id="1.20.1280.50">
    <property type="match status" value="1"/>
</dbReference>
<evidence type="ECO:0000259" key="1">
    <source>
        <dbReference type="SMART" id="SM00256"/>
    </source>
</evidence>
<organism evidence="2">
    <name type="scientific">Daucus carota subsp. sativus</name>
    <name type="common">Carrot</name>
    <dbReference type="NCBI Taxonomy" id="79200"/>
    <lineage>
        <taxon>Eukaryota</taxon>
        <taxon>Viridiplantae</taxon>
        <taxon>Streptophyta</taxon>
        <taxon>Embryophyta</taxon>
        <taxon>Tracheophyta</taxon>
        <taxon>Spermatophyta</taxon>
        <taxon>Magnoliopsida</taxon>
        <taxon>eudicotyledons</taxon>
        <taxon>Gunneridae</taxon>
        <taxon>Pentapetalae</taxon>
        <taxon>asterids</taxon>
        <taxon>campanulids</taxon>
        <taxon>Apiales</taxon>
        <taxon>Apiaceae</taxon>
        <taxon>Apioideae</taxon>
        <taxon>Scandiceae</taxon>
        <taxon>Daucinae</taxon>
        <taxon>Daucus</taxon>
        <taxon>Daucus sect. Daucus</taxon>
    </lineage>
</organism>
<dbReference type="AlphaFoldDB" id="A0A162B8W8"/>
<dbReference type="Gramene" id="KZN11463">
    <property type="protein sequence ID" value="KZN11463"/>
    <property type="gene ID" value="DCAR_004119"/>
</dbReference>
<evidence type="ECO:0000313" key="4">
    <source>
        <dbReference type="Proteomes" id="UP000077755"/>
    </source>
</evidence>
<reference evidence="3" key="2">
    <citation type="submission" date="2022-03" db="EMBL/GenBank/DDBJ databases">
        <title>Draft title - Genomic analysis of global carrot germplasm unveils the trajectory of domestication and the origin of high carotenoid orange carrot.</title>
        <authorList>
            <person name="Iorizzo M."/>
            <person name="Ellison S."/>
            <person name="Senalik D."/>
            <person name="Macko-Podgorni A."/>
            <person name="Grzebelus D."/>
            <person name="Bostan H."/>
            <person name="Rolling W."/>
            <person name="Curaba J."/>
            <person name="Simon P."/>
        </authorList>
    </citation>
    <scope>NUCLEOTIDE SEQUENCE</scope>
    <source>
        <tissue evidence="3">Leaf</tissue>
    </source>
</reference>
<dbReference type="CDD" id="cd22157">
    <property type="entry name" value="F-box_AtFBW1-like"/>
    <property type="match status" value="1"/>
</dbReference>
<dbReference type="InterPro" id="IPR050796">
    <property type="entry name" value="SCF_F-box_component"/>
</dbReference>
<dbReference type="PANTHER" id="PTHR31672:SF13">
    <property type="entry name" value="F-BOX PROTEIN CPR30-LIKE"/>
    <property type="match status" value="1"/>
</dbReference>
<evidence type="ECO:0000313" key="3">
    <source>
        <dbReference type="EMBL" id="WOG85210.1"/>
    </source>
</evidence>